<dbReference type="InterPro" id="IPR005509">
    <property type="entry name" value="AfsA_hotdog_dom"/>
</dbReference>
<feature type="domain" description="A-factor biosynthesis hotdog" evidence="1">
    <location>
        <begin position="26"/>
        <end position="157"/>
    </location>
</feature>
<feature type="domain" description="A-factor biosynthesis hotdog" evidence="1">
    <location>
        <begin position="217"/>
        <end position="259"/>
    </location>
</feature>
<name>A0ABW2JY86_9ACTN</name>
<accession>A0ABW2JY86</accession>
<evidence type="ECO:0000313" key="3">
    <source>
        <dbReference type="Proteomes" id="UP001596523"/>
    </source>
</evidence>
<evidence type="ECO:0000313" key="2">
    <source>
        <dbReference type="EMBL" id="MFC7310647.1"/>
    </source>
</evidence>
<comment type="caution">
    <text evidence="2">The sequence shown here is derived from an EMBL/GenBank/DDBJ whole genome shotgun (WGS) entry which is preliminary data.</text>
</comment>
<proteinExistence type="predicted"/>
<organism evidence="2 3">
    <name type="scientific">Streptomyces monticola</name>
    <dbReference type="NCBI Taxonomy" id="2666263"/>
    <lineage>
        <taxon>Bacteria</taxon>
        <taxon>Bacillati</taxon>
        <taxon>Actinomycetota</taxon>
        <taxon>Actinomycetes</taxon>
        <taxon>Kitasatosporales</taxon>
        <taxon>Streptomycetaceae</taxon>
        <taxon>Streptomyces</taxon>
    </lineage>
</organism>
<dbReference type="RefSeq" id="WP_381841564.1">
    <property type="nucleotide sequence ID" value="NZ_JBHTCF010000039.1"/>
</dbReference>
<keyword evidence="3" id="KW-1185">Reference proteome</keyword>
<dbReference type="Proteomes" id="UP001596523">
    <property type="component" value="Unassembled WGS sequence"/>
</dbReference>
<dbReference type="EMBL" id="JBHTCF010000039">
    <property type="protein sequence ID" value="MFC7310647.1"/>
    <property type="molecule type" value="Genomic_DNA"/>
</dbReference>
<gene>
    <name evidence="2" type="ORF">ACFQVC_41350</name>
</gene>
<sequence>MTNIEVDVSAAPGFGLHWQSNVPRDLVHRRSMAEVVLASVTRLSHTEFLAAAQWPCSHPTYPKTPDGRHSPVMVAETARQLGLAVPQLFLGAGSESHFVINDMRLEIDPDREPREVRGASDVLVRTDFTWNPAAGPQLRSFTIRTEFVHDGGVFAHCEGSSALLSPAVYRRLRSGAPGLPDCALPEGFVRPHCTEVGAVRDSDVVIARNPAGDVLIAPCDLRHPYFFDHVAEHVPGILLLEAARQAALLSRAEQTEAGGGPAPGVVGMRMETAQFTDWEPLTRIDGTPMGSRFGFTISQGSLVRARGEIALRPR</sequence>
<dbReference type="Pfam" id="PF03756">
    <property type="entry name" value="AfsA"/>
    <property type="match status" value="2"/>
</dbReference>
<protein>
    <submittedName>
        <fullName evidence="2">AfsA-related hotdog domain-containing protein</fullName>
    </submittedName>
</protein>
<reference evidence="3" key="1">
    <citation type="journal article" date="2019" name="Int. J. Syst. Evol. Microbiol.">
        <title>The Global Catalogue of Microorganisms (GCM) 10K type strain sequencing project: providing services to taxonomists for standard genome sequencing and annotation.</title>
        <authorList>
            <consortium name="The Broad Institute Genomics Platform"/>
            <consortium name="The Broad Institute Genome Sequencing Center for Infectious Disease"/>
            <person name="Wu L."/>
            <person name="Ma J."/>
        </authorList>
    </citation>
    <scope>NUCLEOTIDE SEQUENCE [LARGE SCALE GENOMIC DNA]</scope>
    <source>
        <strain evidence="3">SYNS20</strain>
    </source>
</reference>
<evidence type="ECO:0000259" key="1">
    <source>
        <dbReference type="Pfam" id="PF03756"/>
    </source>
</evidence>